<dbReference type="EMBL" id="CNFT01001183">
    <property type="protein sequence ID" value="CKS97193.1"/>
    <property type="molecule type" value="Genomic_DNA"/>
</dbReference>
<accession>A0A655C7B0</accession>
<evidence type="ECO:0000313" key="10">
    <source>
        <dbReference type="Proteomes" id="UP000050164"/>
    </source>
</evidence>
<evidence type="ECO:0000313" key="5">
    <source>
        <dbReference type="EMBL" id="COY11921.1"/>
    </source>
</evidence>
<dbReference type="Proteomes" id="UP000048600">
    <property type="component" value="Unassembled WGS sequence"/>
</dbReference>
<dbReference type="EMBL" id="CHKL01001273">
    <property type="protein sequence ID" value="COX86906.1"/>
    <property type="molecule type" value="Genomic_DNA"/>
</dbReference>
<sequence length="47" mass="4645">MAAIAGAFCPNRFDITSDTRSARLAATSIGCTTAVLTASNSAIIAAA</sequence>
<dbReference type="EMBL" id="CNFU01002041">
    <property type="protein sequence ID" value="CKU00274.1"/>
    <property type="molecule type" value="Genomic_DNA"/>
</dbReference>
<dbReference type="Proteomes" id="UP000044938">
    <property type="component" value="Unassembled WGS sequence"/>
</dbReference>
<evidence type="ECO:0000313" key="3">
    <source>
        <dbReference type="EMBL" id="CKU00274.1"/>
    </source>
</evidence>
<dbReference type="Proteomes" id="UP000049023">
    <property type="component" value="Unassembled WGS sequence"/>
</dbReference>
<dbReference type="Proteomes" id="UP000050164">
    <property type="component" value="Unassembled WGS sequence"/>
</dbReference>
<organism evidence="3 9">
    <name type="scientific">Mycobacterium tuberculosis</name>
    <dbReference type="NCBI Taxonomy" id="1773"/>
    <lineage>
        <taxon>Bacteria</taxon>
        <taxon>Bacillati</taxon>
        <taxon>Actinomycetota</taxon>
        <taxon>Actinomycetes</taxon>
        <taxon>Mycobacteriales</taxon>
        <taxon>Mycobacteriaceae</taxon>
        <taxon>Mycobacterium</taxon>
        <taxon>Mycobacterium tuberculosis complex</taxon>
    </lineage>
</organism>
<reference evidence="6 7" key="1">
    <citation type="submission" date="2015-03" db="EMBL/GenBank/DDBJ databases">
        <authorList>
            <consortium name="Pathogen Informatics"/>
        </authorList>
    </citation>
    <scope>NUCLEOTIDE SEQUENCE [LARGE SCALE GENOMIC DNA]</scope>
    <source>
        <strain evidence="2 10">Bir 185</strain>
        <strain evidence="3 9">Bir 187</strain>
        <strain evidence="1 7">G09901357</strain>
        <strain evidence="5 6">M09401471</strain>
        <strain evidence="4 8">P00601463</strain>
    </source>
</reference>
<evidence type="ECO:0000313" key="4">
    <source>
        <dbReference type="EMBL" id="COX86906.1"/>
    </source>
</evidence>
<dbReference type="EMBL" id="CSAJ01001604">
    <property type="protein sequence ID" value="COY11921.1"/>
    <property type="molecule type" value="Genomic_DNA"/>
</dbReference>
<proteinExistence type="predicted"/>
<evidence type="ECO:0000313" key="7">
    <source>
        <dbReference type="Proteomes" id="UP000048289"/>
    </source>
</evidence>
<evidence type="ECO:0000313" key="6">
    <source>
        <dbReference type="Proteomes" id="UP000044938"/>
    </source>
</evidence>
<dbReference type="AlphaFoldDB" id="A0A655C7B0"/>
<dbReference type="EMBL" id="CFOE01000646">
    <property type="protein sequence ID" value="CFE44263.1"/>
    <property type="molecule type" value="Genomic_DNA"/>
</dbReference>
<protein>
    <submittedName>
        <fullName evidence="3">Uncharacterized protein</fullName>
    </submittedName>
</protein>
<name>A0A655C7B0_MYCTX</name>
<evidence type="ECO:0000313" key="8">
    <source>
        <dbReference type="Proteomes" id="UP000048600"/>
    </source>
</evidence>
<evidence type="ECO:0000313" key="9">
    <source>
        <dbReference type="Proteomes" id="UP000049023"/>
    </source>
</evidence>
<evidence type="ECO:0000313" key="1">
    <source>
        <dbReference type="EMBL" id="CFE44263.1"/>
    </source>
</evidence>
<dbReference type="Proteomes" id="UP000048289">
    <property type="component" value="Unassembled WGS sequence"/>
</dbReference>
<gene>
    <name evidence="1" type="ORF">ERS007681_03592</name>
    <name evidence="5" type="ORF">ERS007720_05119</name>
    <name evidence="4" type="ORF">ERS007741_04783</name>
    <name evidence="2" type="ORF">ERS027659_03801</name>
    <name evidence="3" type="ORF">ERS027661_04871</name>
</gene>
<evidence type="ECO:0000313" key="2">
    <source>
        <dbReference type="EMBL" id="CKS97193.1"/>
    </source>
</evidence>